<dbReference type="AlphaFoldDB" id="A0A8J7V1T4"/>
<comment type="caution">
    <text evidence="3">The sequence shown here is derived from an EMBL/GenBank/DDBJ whole genome shotgun (WGS) entry which is preliminary data.</text>
</comment>
<evidence type="ECO:0000313" key="3">
    <source>
        <dbReference type="EMBL" id="MBP5856436.1"/>
    </source>
</evidence>
<dbReference type="Gene3D" id="2.60.120.620">
    <property type="entry name" value="q2cbj1_9rhob like domain"/>
    <property type="match status" value="1"/>
</dbReference>
<dbReference type="InterPro" id="IPR005123">
    <property type="entry name" value="Oxoglu/Fe-dep_dioxygenase_dom"/>
</dbReference>
<dbReference type="GO" id="GO:0016491">
    <property type="term" value="F:oxidoreductase activity"/>
    <property type="evidence" value="ECO:0007669"/>
    <property type="project" value="UniProtKB-KW"/>
</dbReference>
<comment type="similarity">
    <text evidence="1">Belongs to the iron/ascorbate-dependent oxidoreductase family.</text>
</comment>
<accession>A0A8J7V1T4</accession>
<gene>
    <name evidence="3" type="ORF">KAJ83_05415</name>
</gene>
<evidence type="ECO:0000256" key="1">
    <source>
        <dbReference type="RuleBase" id="RU003682"/>
    </source>
</evidence>
<feature type="domain" description="Fe2OG dioxygenase" evidence="2">
    <location>
        <begin position="144"/>
        <end position="253"/>
    </location>
</feature>
<reference evidence="3" key="1">
    <citation type="submission" date="2021-04" db="EMBL/GenBank/DDBJ databases">
        <authorList>
            <person name="Zhang D.-C."/>
        </authorList>
    </citation>
    <scope>NUCLEOTIDE SEQUENCE</scope>
    <source>
        <strain evidence="3">CGMCC 1.15697</strain>
    </source>
</reference>
<evidence type="ECO:0000259" key="2">
    <source>
        <dbReference type="PROSITE" id="PS51471"/>
    </source>
</evidence>
<protein>
    <submittedName>
        <fullName evidence="3">2OG-Fe(II) oxygenase</fullName>
    </submittedName>
</protein>
<keyword evidence="1" id="KW-0560">Oxidoreductase</keyword>
<dbReference type="EMBL" id="JAGMWN010000002">
    <property type="protein sequence ID" value="MBP5856436.1"/>
    <property type="molecule type" value="Genomic_DNA"/>
</dbReference>
<evidence type="ECO:0000313" key="4">
    <source>
        <dbReference type="Proteomes" id="UP000672602"/>
    </source>
</evidence>
<dbReference type="RefSeq" id="WP_210681011.1">
    <property type="nucleotide sequence ID" value="NZ_JAGMWN010000002.1"/>
</dbReference>
<proteinExistence type="inferred from homology"/>
<keyword evidence="1" id="KW-0408">Iron</keyword>
<sequence>MSDIDFTRPEAVIDLARYPLDRPKDPGLVETVKRLRAKLDRDQYCELPHFITEAARLRAIADANAALPMGHDNSARRNCYLQRAADPDLPADHPRNMMLEASTRMLAADLLPADSPLKTLYYWEPTRRLIAAIVGEETLYVNEDPMQPVNTVCYRDGDRSAWHFDSVNAFTMTLMLQEPESGGDFQIWPNTRADDDQCYDRVARVLKGEADDGIRTVAREAGALCLFRGCNSLHRVSPVRGDRLRVMGVFVYETEPGVIGDPQVNETVYGAREPRMTVG</sequence>
<dbReference type="GO" id="GO:0046872">
    <property type="term" value="F:metal ion binding"/>
    <property type="evidence" value="ECO:0007669"/>
    <property type="project" value="UniProtKB-KW"/>
</dbReference>
<keyword evidence="1" id="KW-0479">Metal-binding</keyword>
<dbReference type="Proteomes" id="UP000672602">
    <property type="component" value="Unassembled WGS sequence"/>
</dbReference>
<dbReference type="InterPro" id="IPR056470">
    <property type="entry name" value="BesD/HalB-like"/>
</dbReference>
<keyword evidence="4" id="KW-1185">Reference proteome</keyword>
<dbReference type="Pfam" id="PF23169">
    <property type="entry name" value="HalD"/>
    <property type="match status" value="1"/>
</dbReference>
<dbReference type="PROSITE" id="PS51471">
    <property type="entry name" value="FE2OG_OXY"/>
    <property type="match status" value="1"/>
</dbReference>
<name>A0A8J7V1T4_9PROT</name>
<organism evidence="3 4">
    <name type="scientific">Marivibrio halodurans</name>
    <dbReference type="NCBI Taxonomy" id="2039722"/>
    <lineage>
        <taxon>Bacteria</taxon>
        <taxon>Pseudomonadati</taxon>
        <taxon>Pseudomonadota</taxon>
        <taxon>Alphaproteobacteria</taxon>
        <taxon>Rhodospirillales</taxon>
        <taxon>Rhodospirillaceae</taxon>
        <taxon>Marivibrio</taxon>
    </lineage>
</organism>